<dbReference type="GO" id="GO:0009279">
    <property type="term" value="C:cell outer membrane"/>
    <property type="evidence" value="ECO:0007669"/>
    <property type="project" value="TreeGrafter"/>
</dbReference>
<dbReference type="Pfam" id="PF19838">
    <property type="entry name" value="LptD_2"/>
    <property type="match status" value="1"/>
</dbReference>
<dbReference type="PANTHER" id="PTHR30189:SF1">
    <property type="entry name" value="LPS-ASSEMBLY PROTEIN LPTD"/>
    <property type="match status" value="1"/>
</dbReference>
<dbReference type="PANTHER" id="PTHR30189">
    <property type="entry name" value="LPS-ASSEMBLY PROTEIN"/>
    <property type="match status" value="1"/>
</dbReference>
<evidence type="ECO:0000313" key="4">
    <source>
        <dbReference type="Proteomes" id="UP000282985"/>
    </source>
</evidence>
<evidence type="ECO:0000256" key="1">
    <source>
        <dbReference type="SAM" id="Phobius"/>
    </source>
</evidence>
<keyword evidence="1" id="KW-0472">Membrane</keyword>
<sequence>MKLQQRVFILFIGVILPLNIFANISFSSIPNRSAIILSDNEWNGEGISELQKITQKDTLNTVVSDSLTSDSTKTEKKALFETVVEYNADDSIIFSLTGQKVFLTNNAFVKYGQTELKAYYIELDLDKQEAFAYGIQDSIGTFIHTPEFKDGSEEFTCKELKYNFKTGKGLVNEVITEQEGGFVHSEITKRIDDKTFYLRNGKYTTCDHPHPHFYVNMSKAKMIKGDKIISGPLNLVIEDVPLPIGLPFAMFPFSSKYSSGIIIPSYGEEQRRGFNLRGGGYYWAINDYLDLAIKGDIFANGSWGTYLESKYKKRYRYSGTLATEYHFNKYGDKGLEDYSESTDFAIRWTHTQDAKANPYRTFSASVNVSTTNNDRNNSQSIQNIVNNQKQSSISYSKKWPDSPFSLNASLRHSQNSRDTTISLTLPSVSLNMTQIYPFRAKGKSTNLRWYDKVGVSYSSKMENRINTKESKLMSSSLSKEWQNGYKHSIPISTNFKLAKDLTLSPTLNYTGVLYTKSIRKSWDNSLNEGAGDVRIDTVQGFRYAHNYSTSASLSLSPKIYGMYTFKESSKIAAIRHVMTPSVSVSYTPGIGVSRSKYYKTYFNEETQSDVEYSIFAGSLYGTPSGAMESGSIGLSLDNNIEAKVRTANDTTGVEDMKKVKILESLKFSTSYNMFADSLNWSAIRMTGRTKIFNKKLDLKFNSTVDPYKLNANNQKINEFGPRLTNASIDVGFSLSSRDLTGQTDGKGGNEGDKEVAKEWKDPRYVDFDIPWSFSIKYGWTYSKPQRTSNVNQTLGVTGNFSLTPKWKMSFSTGYDFADKEVTATQFTITRDLHCWQMSFNSIPFGTYQSYNFRINVKSSILQDLKYEKKQAWQDVQF</sequence>
<reference evidence="3 4" key="1">
    <citation type="submission" date="2018-11" db="EMBL/GenBank/DDBJ databases">
        <title>Parancylomarina longa gen. nov., sp. nov., isolated from sediments of southern Okinawa.</title>
        <authorList>
            <person name="Fu T."/>
        </authorList>
    </citation>
    <scope>NUCLEOTIDE SEQUENCE [LARGE SCALE GENOMIC DNA]</scope>
    <source>
        <strain evidence="3 4">T3-2 S1-C</strain>
    </source>
</reference>
<feature type="transmembrane region" description="Helical" evidence="1">
    <location>
        <begin position="7"/>
        <end position="26"/>
    </location>
</feature>
<comment type="caution">
    <text evidence="3">The sequence shown here is derived from an EMBL/GenBank/DDBJ whole genome shotgun (WGS) entry which is preliminary data.</text>
</comment>
<keyword evidence="1" id="KW-0812">Transmembrane</keyword>
<feature type="domain" description="LPS-assembly protein LptD central" evidence="2">
    <location>
        <begin position="228"/>
        <end position="707"/>
    </location>
</feature>
<keyword evidence="1" id="KW-1133">Transmembrane helix</keyword>
<evidence type="ECO:0000259" key="2">
    <source>
        <dbReference type="Pfam" id="PF19838"/>
    </source>
</evidence>
<organism evidence="3 4">
    <name type="scientific">Ancylomarina longa</name>
    <dbReference type="NCBI Taxonomy" id="2487017"/>
    <lineage>
        <taxon>Bacteria</taxon>
        <taxon>Pseudomonadati</taxon>
        <taxon>Bacteroidota</taxon>
        <taxon>Bacteroidia</taxon>
        <taxon>Marinilabiliales</taxon>
        <taxon>Marinifilaceae</taxon>
        <taxon>Ancylomarina</taxon>
    </lineage>
</organism>
<accession>A0A434AZN1</accession>
<evidence type="ECO:0000313" key="3">
    <source>
        <dbReference type="EMBL" id="RUT80006.1"/>
    </source>
</evidence>
<gene>
    <name evidence="3" type="ORF">DLK05_01230</name>
</gene>
<dbReference type="Proteomes" id="UP000282985">
    <property type="component" value="Unassembled WGS sequence"/>
</dbReference>
<keyword evidence="4" id="KW-1185">Reference proteome</keyword>
<dbReference type="AlphaFoldDB" id="A0A434AZN1"/>
<dbReference type="RefSeq" id="WP_127342148.1">
    <property type="nucleotide sequence ID" value="NZ_RJJX01000001.1"/>
</dbReference>
<protein>
    <submittedName>
        <fullName evidence="3">LPS-assembly protein LptD</fullName>
    </submittedName>
</protein>
<dbReference type="InterPro" id="IPR045659">
    <property type="entry name" value="LptD_2"/>
</dbReference>
<name>A0A434AZN1_9BACT</name>
<dbReference type="EMBL" id="RJJX01000001">
    <property type="protein sequence ID" value="RUT80006.1"/>
    <property type="molecule type" value="Genomic_DNA"/>
</dbReference>
<proteinExistence type="predicted"/>
<dbReference type="InterPro" id="IPR050218">
    <property type="entry name" value="LptD"/>
</dbReference>
<dbReference type="GO" id="GO:1990351">
    <property type="term" value="C:transporter complex"/>
    <property type="evidence" value="ECO:0007669"/>
    <property type="project" value="TreeGrafter"/>
</dbReference>